<sequence length="55" mass="5927">MKLKIEKKKLKSLTHEKVIDPAQTPNIAGARTANTACCQASIAHSCIGNRSSCRC</sequence>
<dbReference type="RefSeq" id="WP_155731814.1">
    <property type="nucleotide sequence ID" value="NZ_AUXZ01000074.1"/>
</dbReference>
<dbReference type="PATRIC" id="fig|1365251.3.peg.2492"/>
<gene>
    <name evidence="1" type="ORF">N476_16385</name>
</gene>
<dbReference type="AlphaFoldDB" id="A0A167EDB5"/>
<comment type="caution">
    <text evidence="1">The sequence shown here is derived from an EMBL/GenBank/DDBJ whole genome shotgun (WGS) entry which is preliminary data.</text>
</comment>
<accession>A0A167EDB5</accession>
<evidence type="ECO:0000313" key="1">
    <source>
        <dbReference type="EMBL" id="KZN50424.1"/>
    </source>
</evidence>
<protein>
    <submittedName>
        <fullName evidence="1">Uncharacterized protein</fullName>
    </submittedName>
</protein>
<name>A0A167EDB5_9GAMM</name>
<reference evidence="1 2" key="1">
    <citation type="submission" date="2013-07" db="EMBL/GenBank/DDBJ databases">
        <title>Comparative Genomic and Metabolomic Analysis of Twelve Strains of Pseudoalteromonas luteoviolacea.</title>
        <authorList>
            <person name="Vynne N.G."/>
            <person name="Mansson M."/>
            <person name="Gram L."/>
        </authorList>
    </citation>
    <scope>NUCLEOTIDE SEQUENCE [LARGE SCALE GENOMIC DNA]</scope>
    <source>
        <strain evidence="1 2">H33</strain>
    </source>
</reference>
<proteinExistence type="predicted"/>
<dbReference type="EMBL" id="AUXZ01000074">
    <property type="protein sequence ID" value="KZN50424.1"/>
    <property type="molecule type" value="Genomic_DNA"/>
</dbReference>
<dbReference type="Proteomes" id="UP000076503">
    <property type="component" value="Unassembled WGS sequence"/>
</dbReference>
<organism evidence="1 2">
    <name type="scientific">Pseudoalteromonas luteoviolacea H33</name>
    <dbReference type="NCBI Taxonomy" id="1365251"/>
    <lineage>
        <taxon>Bacteria</taxon>
        <taxon>Pseudomonadati</taxon>
        <taxon>Pseudomonadota</taxon>
        <taxon>Gammaproteobacteria</taxon>
        <taxon>Alteromonadales</taxon>
        <taxon>Pseudoalteromonadaceae</taxon>
        <taxon>Pseudoalteromonas</taxon>
    </lineage>
</organism>
<evidence type="ECO:0000313" key="2">
    <source>
        <dbReference type="Proteomes" id="UP000076503"/>
    </source>
</evidence>